<dbReference type="PANTHER" id="PTHR47505">
    <property type="entry name" value="DNA UTILIZATION PROTEIN YHGH"/>
    <property type="match status" value="1"/>
</dbReference>
<evidence type="ECO:0000313" key="3">
    <source>
        <dbReference type="Proteomes" id="UP000265354"/>
    </source>
</evidence>
<evidence type="ECO:0000313" key="2">
    <source>
        <dbReference type="EMBL" id="GBP99683.1"/>
    </source>
</evidence>
<comment type="caution">
    <text evidence="2">The sequence shown here is derived from an EMBL/GenBank/DDBJ whole genome shotgun (WGS) entry which is preliminary data.</text>
</comment>
<proteinExistence type="predicted"/>
<evidence type="ECO:0008006" key="4">
    <source>
        <dbReference type="Google" id="ProtNLM"/>
    </source>
</evidence>
<accession>A0A388SUB5</accession>
<gene>
    <name evidence="2" type="ORF">SSP531S_10790</name>
</gene>
<name>A0A388SUB5_9ACTN</name>
<dbReference type="Gene3D" id="3.40.50.2020">
    <property type="match status" value="1"/>
</dbReference>
<feature type="region of interest" description="Disordered" evidence="1">
    <location>
        <begin position="236"/>
        <end position="287"/>
    </location>
</feature>
<dbReference type="Proteomes" id="UP000265354">
    <property type="component" value="Unassembled WGS sequence"/>
</dbReference>
<dbReference type="InterPro" id="IPR029057">
    <property type="entry name" value="PRTase-like"/>
</dbReference>
<dbReference type="EMBL" id="BGZL01000003">
    <property type="protein sequence ID" value="GBP99683.1"/>
    <property type="molecule type" value="Genomic_DNA"/>
</dbReference>
<feature type="compositionally biased region" description="Basic and acidic residues" evidence="1">
    <location>
        <begin position="248"/>
        <end position="264"/>
    </location>
</feature>
<organism evidence="2 3">
    <name type="scientific">Streptomyces spongiicola</name>
    <dbReference type="NCBI Taxonomy" id="1690221"/>
    <lineage>
        <taxon>Bacteria</taxon>
        <taxon>Bacillati</taxon>
        <taxon>Actinomycetota</taxon>
        <taxon>Actinomycetes</taxon>
        <taxon>Kitasatosporales</taxon>
        <taxon>Streptomycetaceae</taxon>
        <taxon>Streptomyces</taxon>
    </lineage>
</organism>
<dbReference type="InterPro" id="IPR051910">
    <property type="entry name" value="ComF/GntX_DNA_util-trans"/>
</dbReference>
<reference evidence="2 3" key="1">
    <citation type="submission" date="2018-07" db="EMBL/GenBank/DDBJ databases">
        <title>Whole Genome Shotgun Sequence of Streptomyces spongiicola strain 531S.</title>
        <authorList>
            <person name="Dohra H."/>
            <person name="Kodani S."/>
        </authorList>
    </citation>
    <scope>NUCLEOTIDE SEQUENCE [LARGE SCALE GENOMIC DNA]</scope>
    <source>
        <strain evidence="2 3">531S</strain>
    </source>
</reference>
<dbReference type="AlphaFoldDB" id="A0A388SUB5"/>
<protein>
    <recommendedName>
        <fullName evidence="4">ComF family protein</fullName>
    </recommendedName>
</protein>
<dbReference type="PANTHER" id="PTHR47505:SF1">
    <property type="entry name" value="DNA UTILIZATION PROTEIN YHGH"/>
    <property type="match status" value="1"/>
</dbReference>
<evidence type="ECO:0000256" key="1">
    <source>
        <dbReference type="SAM" id="MobiDB-lite"/>
    </source>
</evidence>
<dbReference type="SUPFAM" id="SSF53271">
    <property type="entry name" value="PRTase-like"/>
    <property type="match status" value="1"/>
</dbReference>
<sequence>MRWWWGEISGLVLPAVCAGCGRSRTPLCEGCTAELAGPPARTRPWPEPADLPVVYSAARYEGVVRSVLLAHKERGALPLAGPLGAALAGAAGAASLHGRGAPGPLLLVPVPSARRSVRARGHDPVRRIAVAAALALRRAGTYARAVPALRHSRRVADQSGLTARERLDNMAGALEAVPFDGRSLGACRTVLVDDVMTTGASLAEAARALRAAFPGRFLASTRMCAAVVAAPPLPWETGPVQAGYPPRHQPDRGRNSTVVRRSEIGRASAGYRPGIGPELTGPFQRCS</sequence>
<dbReference type="RefSeq" id="WP_245990893.1">
    <property type="nucleotide sequence ID" value="NZ_BGZL01000003.1"/>
</dbReference>